<dbReference type="InterPro" id="IPR021300">
    <property type="entry name" value="Integr_conj_element_PFL4695"/>
</dbReference>
<dbReference type="EMBL" id="JAEEFW010000005">
    <property type="protein sequence ID" value="MBU4634027.1"/>
    <property type="molecule type" value="Genomic_DNA"/>
</dbReference>
<reference evidence="2" key="1">
    <citation type="submission" date="2020-12" db="EMBL/GenBank/DDBJ databases">
        <title>Generalized mutagenesis with transposon Tn5. A laboratory procedure for the identification of genes responsible for a bacterial phenotype and its regulation, illustrated with phenazine production in Pseudomonas chlororaphis.</title>
        <authorList>
            <person name="Muzio F."/>
            <person name="Sobrero P."/>
            <person name="Agaras B."/>
            <person name="Valverde C."/>
        </authorList>
    </citation>
    <scope>NUCLEOTIDE SEQUENCE</scope>
    <source>
        <strain evidence="2">SMMP3</strain>
    </source>
</reference>
<sequence>MSRYLCLLLTACMALPLSSMASSLIVIADQGGTPALPYYQDLVPEPTSQEAKQQNIGVHGAGAFPVQSAQLTPGLVQGRVINAPGLQPMFLVGDDELSKTWLSQRREQLKQIQAVGIVINVANAERFAEVSRWAADLKLVPAPANELAGRLSIRHYPVLITATAIQQ</sequence>
<dbReference type="RefSeq" id="WP_216310866.1">
    <property type="nucleotide sequence ID" value="NZ_JAEEFW010000005.1"/>
</dbReference>
<accession>A0AAJ1E2Q5</accession>
<protein>
    <submittedName>
        <fullName evidence="2">Integrating conjugative element protein</fullName>
    </submittedName>
</protein>
<dbReference type="Proteomes" id="UP000787568">
    <property type="component" value="Unassembled WGS sequence"/>
</dbReference>
<feature type="chain" id="PRO_5042567221" evidence="1">
    <location>
        <begin position="22"/>
        <end position="167"/>
    </location>
</feature>
<dbReference type="AlphaFoldDB" id="A0AAJ1E2Q5"/>
<organism evidence="2 3">
    <name type="scientific">Pseudomonas chlororaphis subsp. aurantiaca</name>
    <dbReference type="NCBI Taxonomy" id="86192"/>
    <lineage>
        <taxon>Bacteria</taxon>
        <taxon>Pseudomonadati</taxon>
        <taxon>Pseudomonadota</taxon>
        <taxon>Gammaproteobacteria</taxon>
        <taxon>Pseudomonadales</taxon>
        <taxon>Pseudomonadaceae</taxon>
        <taxon>Pseudomonas</taxon>
    </lineage>
</organism>
<gene>
    <name evidence="2" type="ORF">I8747_14610</name>
</gene>
<feature type="signal peptide" evidence="1">
    <location>
        <begin position="1"/>
        <end position="21"/>
    </location>
</feature>
<keyword evidence="1" id="KW-0732">Signal</keyword>
<name>A0AAJ1E2Q5_9PSED</name>
<evidence type="ECO:0000313" key="2">
    <source>
        <dbReference type="EMBL" id="MBU4634027.1"/>
    </source>
</evidence>
<dbReference type="NCBIfam" id="TIGR03765">
    <property type="entry name" value="ICE_PFL_4695"/>
    <property type="match status" value="1"/>
</dbReference>
<proteinExistence type="predicted"/>
<evidence type="ECO:0000313" key="3">
    <source>
        <dbReference type="Proteomes" id="UP000787568"/>
    </source>
</evidence>
<dbReference type="Pfam" id="PF11072">
    <property type="entry name" value="DUF2859"/>
    <property type="match status" value="1"/>
</dbReference>
<comment type="caution">
    <text evidence="2">The sequence shown here is derived from an EMBL/GenBank/DDBJ whole genome shotgun (WGS) entry which is preliminary data.</text>
</comment>
<evidence type="ECO:0000256" key="1">
    <source>
        <dbReference type="SAM" id="SignalP"/>
    </source>
</evidence>